<dbReference type="PANTHER" id="PTHR47338">
    <property type="entry name" value="ZN(II)2CYS6 TRANSCRIPTION FACTOR (EUROFUNG)-RELATED"/>
    <property type="match status" value="1"/>
</dbReference>
<feature type="compositionally biased region" description="Low complexity" evidence="6">
    <location>
        <begin position="92"/>
        <end position="105"/>
    </location>
</feature>
<keyword evidence="4" id="KW-0804">Transcription</keyword>
<feature type="compositionally biased region" description="Low complexity" evidence="6">
    <location>
        <begin position="672"/>
        <end position="682"/>
    </location>
</feature>
<dbReference type="EMBL" id="LWDG02000006">
    <property type="protein sequence ID" value="KAE8271984.1"/>
    <property type="molecule type" value="Genomic_DNA"/>
</dbReference>
<feature type="region of interest" description="Disordered" evidence="6">
    <location>
        <begin position="452"/>
        <end position="498"/>
    </location>
</feature>
<comment type="caution">
    <text evidence="8">The sequence shown here is derived from an EMBL/GenBank/DDBJ whole genome shotgun (WGS) entry which is preliminary data.</text>
</comment>
<feature type="region of interest" description="Disordered" evidence="6">
    <location>
        <begin position="84"/>
        <end position="134"/>
    </location>
</feature>
<evidence type="ECO:0000259" key="7">
    <source>
        <dbReference type="PROSITE" id="PS50048"/>
    </source>
</evidence>
<dbReference type="Gene3D" id="4.10.240.10">
    <property type="entry name" value="Zn(2)-C6 fungal-type DNA-binding domain"/>
    <property type="match status" value="1"/>
</dbReference>
<dbReference type="Proteomes" id="UP000078113">
    <property type="component" value="Unassembled WGS sequence"/>
</dbReference>
<dbReference type="AlphaFoldDB" id="A0A8X7NEY1"/>
<feature type="compositionally biased region" description="Polar residues" evidence="6">
    <location>
        <begin position="399"/>
        <end position="420"/>
    </location>
</feature>
<feature type="region of interest" description="Disordered" evidence="6">
    <location>
        <begin position="654"/>
        <end position="682"/>
    </location>
</feature>
<feature type="compositionally biased region" description="Low complexity" evidence="6">
    <location>
        <begin position="654"/>
        <end position="663"/>
    </location>
</feature>
<evidence type="ECO:0000256" key="1">
    <source>
        <dbReference type="ARBA" id="ARBA00004123"/>
    </source>
</evidence>
<evidence type="ECO:0000256" key="4">
    <source>
        <dbReference type="ARBA" id="ARBA00023163"/>
    </source>
</evidence>
<feature type="compositionally biased region" description="Low complexity" evidence="6">
    <location>
        <begin position="541"/>
        <end position="563"/>
    </location>
</feature>
<feature type="compositionally biased region" description="Low complexity" evidence="6">
    <location>
        <begin position="463"/>
        <end position="477"/>
    </location>
</feature>
<feature type="domain" description="Zn(2)-C6 fungal-type" evidence="7">
    <location>
        <begin position="16"/>
        <end position="46"/>
    </location>
</feature>
<protein>
    <recommendedName>
        <fullName evidence="7">Zn(2)-C6 fungal-type domain-containing protein</fullName>
    </recommendedName>
</protein>
<dbReference type="GO" id="GO:0000981">
    <property type="term" value="F:DNA-binding transcription factor activity, RNA polymerase II-specific"/>
    <property type="evidence" value="ECO:0007669"/>
    <property type="project" value="InterPro"/>
</dbReference>
<sequence>METQGADKSRARVNLACKHCRQRKIRCDGTLPTCSNCSRLRRVCTYERVPAEENLATRERKRRNKQRKLQENLAAEQYYGQAGPSQLGMVHSESSSSLTSSLSASDQGGSGGPSIASPSYRTGSKTLAQRRARGATETIYLESAPSTLRHAPYPMSSPSRTGPAPSWFQGSAQQWKVVTGQTPSFSAQMLSSQFLPASSEGLYPGLPPQVHYTAQSLGTPISDHHGFQWDTHVPSLAAVSTFQLRRKSSFDSSGITETLRYQNQQNLAHHPGFGPSLPPPLSGHELNSVPAPDAWGLLPADTTTLHLNAVGSVPSTNEGPSGQAGAQRSEWRGDGPGLQIGSANGSAIPTTFAMDRWTQLGMASTPVHNGSGVLPLPWRSPDFDPQQQHVIGQALDRFNTSNDSSQAGSAPVSTSTSEGGSQVAAHAFAPASSTASSLSHAHSVLQQPQYNMTLSQNPPLCGPFSSASGSPRSSVPSIHGSSSRDGDLSFPSSGSIVRTMSSSGQILSDASRLVPSSHLAGDALIQAATALRQQDQQHGYQQMISSPQQTQQQQQQQHSPQTTFGWGSSVHSPSSPAAQINRNMYGLQQLSMTSPSDRWRAHPDQVSRSPSFISPDAFADVPQGSVSSSVTSPGSVGPLAYETPGQIDPSSLLWQQQHQQLQHLQHHEDVNGSASGLDSDSAAPLAEELALFQDHSGYLTAASAQSTQDCQGPQDRSHLK</sequence>
<evidence type="ECO:0000313" key="8">
    <source>
        <dbReference type="EMBL" id="KAE8271984.1"/>
    </source>
</evidence>
<dbReference type="InterPro" id="IPR001138">
    <property type="entry name" value="Zn2Cys6_DnaBD"/>
</dbReference>
<feature type="region of interest" description="Disordered" evidence="6">
    <location>
        <begin position="399"/>
        <end position="423"/>
    </location>
</feature>
<dbReference type="InterPro" id="IPR036864">
    <property type="entry name" value="Zn2-C6_fun-type_DNA-bd_sf"/>
</dbReference>
<dbReference type="GO" id="GO:0008270">
    <property type="term" value="F:zinc ion binding"/>
    <property type="evidence" value="ECO:0007669"/>
    <property type="project" value="InterPro"/>
</dbReference>
<reference evidence="8" key="1">
    <citation type="submission" date="2016-04" db="EMBL/GenBank/DDBJ databases">
        <authorList>
            <person name="Nguyen H.D."/>
            <person name="Samba Siva P."/>
            <person name="Cullis J."/>
            <person name="Levesque C.A."/>
            <person name="Hambleton S."/>
        </authorList>
    </citation>
    <scope>NUCLEOTIDE SEQUENCE</scope>
    <source>
        <strain evidence="8">DAOMC 236422</strain>
    </source>
</reference>
<dbReference type="PROSITE" id="PS00463">
    <property type="entry name" value="ZN2_CY6_FUNGAL_1"/>
    <property type="match status" value="1"/>
</dbReference>
<proteinExistence type="predicted"/>
<dbReference type="InterPro" id="IPR050815">
    <property type="entry name" value="TF_fung"/>
</dbReference>
<keyword evidence="3" id="KW-0805">Transcription regulation</keyword>
<feature type="region of interest" description="Disordered" evidence="6">
    <location>
        <begin position="310"/>
        <end position="337"/>
    </location>
</feature>
<reference evidence="8" key="2">
    <citation type="journal article" date="2019" name="IMA Fungus">
        <title>Genome sequencing and comparison of five Tilletia species to identify candidate genes for the detection of regulated species infecting wheat.</title>
        <authorList>
            <person name="Nguyen H.D.T."/>
            <person name="Sultana T."/>
            <person name="Kesanakurti P."/>
            <person name="Hambleton S."/>
        </authorList>
    </citation>
    <scope>NUCLEOTIDE SEQUENCE</scope>
    <source>
        <strain evidence="8">DAOMC 236422</strain>
    </source>
</reference>
<name>A0A8X7NEY1_9BASI</name>
<feature type="region of interest" description="Disordered" evidence="6">
    <location>
        <begin position="593"/>
        <end position="637"/>
    </location>
</feature>
<dbReference type="SMART" id="SM00066">
    <property type="entry name" value="GAL4"/>
    <property type="match status" value="1"/>
</dbReference>
<comment type="subcellular location">
    <subcellularLocation>
        <location evidence="1">Nucleus</location>
    </subcellularLocation>
</comment>
<evidence type="ECO:0000313" key="9">
    <source>
        <dbReference type="Proteomes" id="UP000078113"/>
    </source>
</evidence>
<dbReference type="Pfam" id="PF00172">
    <property type="entry name" value="Zn_clus"/>
    <property type="match status" value="1"/>
</dbReference>
<feature type="compositionally biased region" description="Polar residues" evidence="6">
    <location>
        <begin position="564"/>
        <end position="578"/>
    </location>
</feature>
<evidence type="ECO:0000256" key="3">
    <source>
        <dbReference type="ARBA" id="ARBA00023015"/>
    </source>
</evidence>
<evidence type="ECO:0000256" key="2">
    <source>
        <dbReference type="ARBA" id="ARBA00022723"/>
    </source>
</evidence>
<feature type="compositionally biased region" description="Low complexity" evidence="6">
    <location>
        <begin position="621"/>
        <end position="637"/>
    </location>
</feature>
<accession>A0A8X7NEY1</accession>
<dbReference type="GO" id="GO:0005634">
    <property type="term" value="C:nucleus"/>
    <property type="evidence" value="ECO:0007669"/>
    <property type="project" value="UniProtKB-SubCell"/>
</dbReference>
<organism evidence="8 9">
    <name type="scientific">Tilletia walkeri</name>
    <dbReference type="NCBI Taxonomy" id="117179"/>
    <lineage>
        <taxon>Eukaryota</taxon>
        <taxon>Fungi</taxon>
        <taxon>Dikarya</taxon>
        <taxon>Basidiomycota</taxon>
        <taxon>Ustilaginomycotina</taxon>
        <taxon>Exobasidiomycetes</taxon>
        <taxon>Tilletiales</taxon>
        <taxon>Tilletiaceae</taxon>
        <taxon>Tilletia</taxon>
    </lineage>
</organism>
<keyword evidence="9" id="KW-1185">Reference proteome</keyword>
<dbReference type="PROSITE" id="PS50048">
    <property type="entry name" value="ZN2_CY6_FUNGAL_2"/>
    <property type="match status" value="1"/>
</dbReference>
<dbReference type="CDD" id="cd00067">
    <property type="entry name" value="GAL4"/>
    <property type="match status" value="1"/>
</dbReference>
<feature type="compositionally biased region" description="Polar residues" evidence="6">
    <location>
        <begin position="313"/>
        <end position="326"/>
    </location>
</feature>
<evidence type="ECO:0000256" key="5">
    <source>
        <dbReference type="ARBA" id="ARBA00023242"/>
    </source>
</evidence>
<dbReference type="SUPFAM" id="SSF57701">
    <property type="entry name" value="Zn2/Cys6 DNA-binding domain"/>
    <property type="match status" value="1"/>
</dbReference>
<dbReference type="PANTHER" id="PTHR47338:SF29">
    <property type="entry name" value="ZN(2)-C6 FUNGAL-TYPE DOMAIN-CONTAINING PROTEIN"/>
    <property type="match status" value="1"/>
</dbReference>
<evidence type="ECO:0000256" key="6">
    <source>
        <dbReference type="SAM" id="MobiDB-lite"/>
    </source>
</evidence>
<keyword evidence="2" id="KW-0479">Metal-binding</keyword>
<feature type="region of interest" description="Disordered" evidence="6">
    <location>
        <begin position="536"/>
        <end position="578"/>
    </location>
</feature>
<keyword evidence="5" id="KW-0539">Nucleus</keyword>
<gene>
    <name evidence="8" type="ORF">A4X09_0g348</name>
</gene>